<dbReference type="OrthoDB" id="4107549at2"/>
<reference evidence="2" key="1">
    <citation type="journal article" date="1998" name="J. Bacteriol.">
        <title>Cloning and physical mapping of the EcoRI fragments of the giant linear plasmid SCP1.</title>
        <authorList>
            <person name="Redenbach M."/>
            <person name="Ikeda K."/>
            <person name="Yamasaki M."/>
            <person name="Kinashi H."/>
        </authorList>
    </citation>
    <scope>NUCLEOTIDE SEQUENCE</scope>
    <source>
        <strain evidence="2">A3</strain>
        <plasmid evidence="3">SCP1</plasmid>
    </source>
</reference>
<dbReference type="STRING" id="100226.gene:17765579"/>
<dbReference type="PATRIC" id="fig|100226.15.peg.8022"/>
<evidence type="ECO:0000313" key="3">
    <source>
        <dbReference type="Proteomes" id="UP000001973"/>
    </source>
</evidence>
<gene>
    <name evidence="2" type="ordered locus">SCP1.280</name>
    <name evidence="1" type="ordered locus">SCP1.73c</name>
</gene>
<accession>Q99Q24</accession>
<dbReference type="HOGENOM" id="CLU_507053_0_0_11"/>
<dbReference type="RefSeq" id="WP_011039374.1">
    <property type="nucleotide sequence ID" value="NC_003903.1"/>
</dbReference>
<keyword evidence="3" id="KW-1185">Reference proteome</keyword>
<name>Q99Q24_STRCO</name>
<sequence>MWADLAGRGNLPAAALPAVVEGLLPDGPKLEPWQSDVFKQALPKLLARLENQPLRDQLLAMADAGTVGSLARQGMLNSQDVAAVLARGGATPELVADLARDDTHRRVVTALLDQMSYGDLLSAGLASERPRLKGNHLQLPETDRWLLDALIRRGLALVTAELAAFGAANRAAPRQAGRYWEPDGWPAYETLAMLVERVPQQWPNLVEDPAHGQAARHLLLDCMDTDKLGDDLLRACLPALCLPEWEELPLPQRSQRRRLARIADRVARHPRLQELAAPGLQDTVATIVKRGRLLHAAQRADRNPYKVPALASDLAITSSDAGKLAQLLDLVVALPRPTAIHRPSSFDGSAPTPKEMLSSDTRVQALAALACNPHLNQDLITGALNQLHPVEVQWLSAYDEVPAWLRQAAGAYANAHPDNDLPYVVADDELDAVTDPEAVMQGWLDAVAHHQGAFFHQVEYAVLHSRHRTDALLRQLPANTVLSCHQEPVAVEALLRVCGDDADRWQAVLRDLTARPDSDETFGQFLDRHSARQPVTH</sequence>
<dbReference type="EMBL" id="AL589148">
    <property type="protein sequence ID" value="CAC36806.1"/>
    <property type="molecule type" value="Genomic_DNA"/>
</dbReference>
<organism evidence="2 3">
    <name type="scientific">Streptomyces coelicolor (strain ATCC BAA-471 / A3(2) / M145)</name>
    <dbReference type="NCBI Taxonomy" id="100226"/>
    <lineage>
        <taxon>Bacteria</taxon>
        <taxon>Bacillati</taxon>
        <taxon>Actinomycetota</taxon>
        <taxon>Actinomycetes</taxon>
        <taxon>Kitasatosporales</taxon>
        <taxon>Streptomycetaceae</taxon>
        <taxon>Streptomyces</taxon>
        <taxon>Streptomyces albidoflavus group</taxon>
    </lineage>
</organism>
<dbReference type="InParanoid" id="Q99Q24"/>
<evidence type="ECO:0000313" key="1">
    <source>
        <dbReference type="EMBL" id="CAC36595.1"/>
    </source>
</evidence>
<dbReference type="KEGG" id="sco:SCP1.73c"/>
<reference evidence="2" key="5">
    <citation type="journal article" date="2009" name="Mol. Microbiol.">
        <title>Extracellular signalling, translational control, two repressors and an activator all contribute to the regulation of methylenomycin production in Streptomyces coelicolor.</title>
        <authorList>
            <person name="O'Rourke S."/>
            <person name="Wietzorrek A."/>
            <person name="Fowler K."/>
            <person name="Corre C."/>
            <person name="Challis G.L."/>
            <person name="Chater K.F."/>
        </authorList>
    </citation>
    <scope>NUCLEOTIDE SEQUENCE</scope>
    <source>
        <strain evidence="2">A3</strain>
        <plasmid evidence="3">SCP1</plasmid>
    </source>
</reference>
<reference evidence="3" key="3">
    <citation type="journal article" date="2002" name="Nature">
        <title>Complete genome sequence of the model actinomycete Streptomyces coelicolor A3(2).</title>
        <authorList>
            <person name="Bentley S.D."/>
            <person name="Chater K.F."/>
            <person name="Cerdeno-Tarraga A.M."/>
            <person name="Challis G.L."/>
            <person name="Thomson N.R."/>
            <person name="James K.D."/>
            <person name="Harris D.E."/>
            <person name="Quail M.A."/>
            <person name="Kieser H."/>
            <person name="Harper D."/>
            <person name="Bateman A."/>
            <person name="Brown S."/>
            <person name="Chandra G."/>
            <person name="Chen C.W."/>
            <person name="Collins M."/>
            <person name="Cronin A."/>
            <person name="Fraser A."/>
            <person name="Goble A."/>
            <person name="Hidalgo J."/>
            <person name="Hornsby T."/>
            <person name="Howarth S."/>
            <person name="Huang C.H."/>
            <person name="Kieser T."/>
            <person name="Larke L."/>
            <person name="Murphy L."/>
            <person name="Oliver K."/>
            <person name="O'Neil S."/>
            <person name="Rabbinowitsch E."/>
            <person name="Rajandream M.A."/>
            <person name="Rutherford K."/>
            <person name="Rutter S."/>
            <person name="Seeger K."/>
            <person name="Saunders D."/>
            <person name="Sharp S."/>
            <person name="Squares R."/>
            <person name="Squares S."/>
            <person name="Taylor K."/>
            <person name="Warren T."/>
            <person name="Wietzorrek A."/>
            <person name="Woodward J."/>
            <person name="Barrell B.G."/>
            <person name="Parkhill J."/>
            <person name="Hopwood D.A."/>
        </authorList>
    </citation>
    <scope>NUCLEOTIDE SEQUENCE [LARGE SCALE GENOMIC DNA]</scope>
    <source>
        <strain evidence="3">ATCC BAA-471 / A3(2) / M145</strain>
        <plasmid evidence="3">SCP1</plasmid>
    </source>
</reference>
<dbReference type="EMBL" id="AL589148">
    <property type="protein sequence ID" value="CAC36595.1"/>
    <property type="molecule type" value="Genomic_DNA"/>
</dbReference>
<dbReference type="KEGG" id="sco:SCP1.280"/>
<proteinExistence type="predicted"/>
<dbReference type="AlphaFoldDB" id="Q99Q24"/>
<protein>
    <submittedName>
        <fullName evidence="2">Uncharacterized protein</fullName>
    </submittedName>
</protein>
<dbReference type="Proteomes" id="UP000001973">
    <property type="component" value="Plasmid SCP1"/>
</dbReference>
<geneLocation type="plasmid" evidence="3">
    <name>SCP1</name>
</geneLocation>
<reference evidence="2" key="6">
    <citation type="submission" date="2015-02" db="EMBL/GenBank/DDBJ databases">
        <title>.</title>
        <authorList>
            <person name="Brown S.P."/>
            <person name="Murphy L.D."/>
            <person name="Harris D."/>
        </authorList>
    </citation>
    <scope>NUCLEOTIDE SEQUENCE</scope>
    <source>
        <strain evidence="2">A3</strain>
        <plasmid evidence="3">SCP1</plasmid>
    </source>
</reference>
<reference evidence="2" key="2">
    <citation type="submission" date="2001-02" db="EMBL/GenBank/DDBJ databases">
        <authorList>
            <person name="Bentley S.D."/>
            <person name="Parkhill J."/>
            <person name="Barrell B.G."/>
            <person name="Rajandream M.A."/>
        </authorList>
    </citation>
    <scope>NUCLEOTIDE SEQUENCE</scope>
    <source>
        <strain evidence="2">A3</strain>
        <plasmid evidence="3">SCP1</plasmid>
    </source>
</reference>
<reference evidence="2" key="4">
    <citation type="journal article" date="2008" name="Proc. Natl. Acad. Sci. U.S.A.">
        <title>2-Alkyl-4-hydroxymethylfuran-3-carboxylic acids, antibiotic production inducers discovered by Streptomyces coelicolor genome mining.</title>
        <authorList>
            <person name="Corre C."/>
            <person name="Song L."/>
            <person name="O'Rourke S."/>
            <person name="Chater K.F."/>
            <person name="Challis G.L."/>
        </authorList>
    </citation>
    <scope>NUCLEOTIDE SEQUENCE</scope>
    <source>
        <strain evidence="2">A3</strain>
        <plasmid evidence="3">SCP1</plasmid>
    </source>
</reference>
<evidence type="ECO:0000313" key="2">
    <source>
        <dbReference type="EMBL" id="CAC36806.1"/>
    </source>
</evidence>